<evidence type="ECO:0000256" key="4">
    <source>
        <dbReference type="ARBA" id="ARBA00022840"/>
    </source>
</evidence>
<proteinExistence type="inferred from homology"/>
<evidence type="ECO:0000313" key="12">
    <source>
        <dbReference type="EMBL" id="CAF9923036.1"/>
    </source>
</evidence>
<reference evidence="12" key="1">
    <citation type="submission" date="2021-03" db="EMBL/GenBank/DDBJ databases">
        <authorList>
            <person name="Tagirdzhanova G."/>
        </authorList>
    </citation>
    <scope>NUCLEOTIDE SEQUENCE</scope>
</reference>
<dbReference type="EMBL" id="CAJPDQ010000019">
    <property type="protein sequence ID" value="CAF9923036.1"/>
    <property type="molecule type" value="Genomic_DNA"/>
</dbReference>
<evidence type="ECO:0000256" key="2">
    <source>
        <dbReference type="ARBA" id="ARBA00022151"/>
    </source>
</evidence>
<comment type="similarity">
    <text evidence="1">Belongs to the DNA mismatch repair MutS family. MSH3 subfamily.</text>
</comment>
<dbReference type="InterPro" id="IPR007861">
    <property type="entry name" value="DNA_mismatch_repair_MutS_clamp"/>
</dbReference>
<dbReference type="Pfam" id="PF05188">
    <property type="entry name" value="MutS_II"/>
    <property type="match status" value="1"/>
</dbReference>
<dbReference type="OrthoDB" id="276261at2759"/>
<evidence type="ECO:0000256" key="10">
    <source>
        <dbReference type="SAM" id="MobiDB-lite"/>
    </source>
</evidence>
<feature type="compositionally biased region" description="Polar residues" evidence="10">
    <location>
        <begin position="811"/>
        <end position="823"/>
    </location>
</feature>
<dbReference type="SUPFAM" id="SSF48334">
    <property type="entry name" value="DNA repair protein MutS, domain III"/>
    <property type="match status" value="1"/>
</dbReference>
<name>A0A8H3FBP3_9LECA</name>
<dbReference type="GO" id="GO:0006298">
    <property type="term" value="P:mismatch repair"/>
    <property type="evidence" value="ECO:0007669"/>
    <property type="project" value="InterPro"/>
</dbReference>
<dbReference type="PIRSF" id="PIRSF005813">
    <property type="entry name" value="MSH2"/>
    <property type="match status" value="1"/>
</dbReference>
<dbReference type="InterPro" id="IPR000432">
    <property type="entry name" value="DNA_mismatch_repair_MutS_C"/>
</dbReference>
<accession>A0A8H3FBP3</accession>
<dbReference type="GO" id="GO:0030983">
    <property type="term" value="F:mismatched DNA binding"/>
    <property type="evidence" value="ECO:0007669"/>
    <property type="project" value="InterPro"/>
</dbReference>
<sequence length="877" mass="98507">MSRLSETSSRYFDSTSTYAKSRPRTAVSTIGGGDQQIICAITESRGVSPTVGLAFVNLSTAEAVLSQIADSQTYIRTLHKIHVFEPSEILVPHTAAGANKSKLLQIIEANLQFDAPIRLISRKYWDENHGNESIQQLAFREDVEAIRVSVEGNYFATTSLAACLKFIELELGINFAPSSVRMRYEPSEGSMFIDLPTIQSLELIQNLRDSKSKECLFGLLNQTLTPMGSRLLRCNILQPPTNQGVLEMRYAAVEELTTNEAVFLSIRQALRAFLDVDRAIIEIVVIPVRTSLQRWEQSINNVILLRQYIRSIPMLYEALQNLESPLIQRAREVCSPQSFATISELIEATINDDITYQKKAVELRHQRTYAIRSGQNGLLDIARQSYKEANDDAVSLAKQLADTYKLKIDIKYDPGRQFYFTLPKSELEDRDLPAVFINAFRRKNIIECQTLDLLKLSQKITDAHHEVLQMGDQIVQNLIKEIRVNVGPLIKMSESIATIDMLAAFAQVATMQNYCKPIIGKTLAVKGSRHPLHEKIHQAKFIANDVYASQQARFQIVTGCNMSGKSTYIKSVALISIMAQVGSFLPASYASIVIRHELFARLSTDDSSLSNVSTFAAEMREMSFILKNITPRSLVIIDELGRGTSTVDGLAIAIAIAEALVDSKATIWFVTHFSDLAKFLKERPGVLNLHLAVQLDQTRMKMLYRVAEGPVQEEHYGISLAKVAGLPREVIEIAEEVSEHVTANKQRYLNSSINIVRARKRKLLLGLREHIQQLRERNLKPTELRQYLLDLRKEFVSRMSELNEEEMTARHGSTSTEASSQTVLDEPMSRGRENFHGVNDGTSSSRREESFAEYDARLSPSPISSSQEMMYTMSGAL</sequence>
<dbReference type="InterPro" id="IPR036187">
    <property type="entry name" value="DNA_mismatch_repair_MutS_sf"/>
</dbReference>
<dbReference type="SMART" id="SM00533">
    <property type="entry name" value="MUTSd"/>
    <property type="match status" value="1"/>
</dbReference>
<dbReference type="Proteomes" id="UP000664169">
    <property type="component" value="Unassembled WGS sequence"/>
</dbReference>
<keyword evidence="4" id="KW-0067">ATP-binding</keyword>
<dbReference type="PROSITE" id="PS00486">
    <property type="entry name" value="DNA_MISMATCH_REPAIR_2"/>
    <property type="match status" value="1"/>
</dbReference>
<comment type="caution">
    <text evidence="12">The sequence shown here is derived from an EMBL/GenBank/DDBJ whole genome shotgun (WGS) entry which is preliminary data.</text>
</comment>
<comment type="subunit">
    <text evidence="7">Heterodimer consisting of MSH2-MSH3 (MutS beta). Forms a ternary complex with MutL alpha (MLH1-PMS1).</text>
</comment>
<gene>
    <name evidence="12" type="ORF">GOMPHAMPRED_002718</name>
</gene>
<evidence type="ECO:0000256" key="7">
    <source>
        <dbReference type="ARBA" id="ARBA00025902"/>
    </source>
</evidence>
<dbReference type="Pfam" id="PF05192">
    <property type="entry name" value="MutS_III"/>
    <property type="match status" value="1"/>
</dbReference>
<dbReference type="SMART" id="SM00534">
    <property type="entry name" value="MUTSac"/>
    <property type="match status" value="1"/>
</dbReference>
<evidence type="ECO:0000313" key="13">
    <source>
        <dbReference type="Proteomes" id="UP000664169"/>
    </source>
</evidence>
<evidence type="ECO:0000256" key="1">
    <source>
        <dbReference type="ARBA" id="ARBA00007094"/>
    </source>
</evidence>
<dbReference type="Pfam" id="PF00488">
    <property type="entry name" value="MutS_V"/>
    <property type="match status" value="1"/>
</dbReference>
<keyword evidence="5" id="KW-0238">DNA-binding</keyword>
<dbReference type="InterPro" id="IPR045076">
    <property type="entry name" value="MutS"/>
</dbReference>
<evidence type="ECO:0000256" key="5">
    <source>
        <dbReference type="ARBA" id="ARBA00023125"/>
    </source>
</evidence>
<dbReference type="GO" id="GO:0005524">
    <property type="term" value="F:ATP binding"/>
    <property type="evidence" value="ECO:0007669"/>
    <property type="project" value="UniProtKB-KW"/>
</dbReference>
<dbReference type="Gene3D" id="3.30.420.110">
    <property type="entry name" value="MutS, connector domain"/>
    <property type="match status" value="1"/>
</dbReference>
<evidence type="ECO:0000259" key="11">
    <source>
        <dbReference type="PROSITE" id="PS00486"/>
    </source>
</evidence>
<dbReference type="AlphaFoldDB" id="A0A8H3FBP3"/>
<evidence type="ECO:0000256" key="3">
    <source>
        <dbReference type="ARBA" id="ARBA00022741"/>
    </source>
</evidence>
<dbReference type="Gene3D" id="1.10.1420.10">
    <property type="match status" value="2"/>
</dbReference>
<feature type="compositionally biased region" description="Basic and acidic residues" evidence="10">
    <location>
        <begin position="845"/>
        <end position="856"/>
    </location>
</feature>
<dbReference type="InterPro" id="IPR007860">
    <property type="entry name" value="DNA_mmatch_repair_MutS_con_dom"/>
</dbReference>
<organism evidence="12 13">
    <name type="scientific">Gomphillus americanus</name>
    <dbReference type="NCBI Taxonomy" id="1940652"/>
    <lineage>
        <taxon>Eukaryota</taxon>
        <taxon>Fungi</taxon>
        <taxon>Dikarya</taxon>
        <taxon>Ascomycota</taxon>
        <taxon>Pezizomycotina</taxon>
        <taxon>Lecanoromycetes</taxon>
        <taxon>OSLEUM clade</taxon>
        <taxon>Ostropomycetidae</taxon>
        <taxon>Ostropales</taxon>
        <taxon>Graphidaceae</taxon>
        <taxon>Gomphilloideae</taxon>
        <taxon>Gomphillus</taxon>
    </lineage>
</organism>
<evidence type="ECO:0000256" key="6">
    <source>
        <dbReference type="ARBA" id="ARBA00023254"/>
    </source>
</evidence>
<dbReference type="Gene3D" id="3.40.50.300">
    <property type="entry name" value="P-loop containing nucleotide triphosphate hydrolases"/>
    <property type="match status" value="1"/>
</dbReference>
<dbReference type="SUPFAM" id="SSF53150">
    <property type="entry name" value="DNA repair protein MutS, domain II"/>
    <property type="match status" value="1"/>
</dbReference>
<keyword evidence="3" id="KW-0547">Nucleotide-binding</keyword>
<evidence type="ECO:0000256" key="8">
    <source>
        <dbReference type="ARBA" id="ARBA00029792"/>
    </source>
</evidence>
<dbReference type="FunFam" id="3.40.50.300:FF:000870">
    <property type="entry name" value="MutS protein homolog 4"/>
    <property type="match status" value="1"/>
</dbReference>
<dbReference type="InterPro" id="IPR011184">
    <property type="entry name" value="DNA_mismatch_repair_Msh2"/>
</dbReference>
<feature type="domain" description="DNA mismatch repair proteins mutS family" evidence="11">
    <location>
        <begin position="633"/>
        <end position="649"/>
    </location>
</feature>
<dbReference type="PANTHER" id="PTHR11361">
    <property type="entry name" value="DNA MISMATCH REPAIR PROTEIN MUTS FAMILY MEMBER"/>
    <property type="match status" value="1"/>
</dbReference>
<dbReference type="PANTHER" id="PTHR11361:SF21">
    <property type="entry name" value="MUTS PROTEIN HOMOLOG 4"/>
    <property type="match status" value="1"/>
</dbReference>
<dbReference type="GO" id="GO:0140664">
    <property type="term" value="F:ATP-dependent DNA damage sensor activity"/>
    <property type="evidence" value="ECO:0007669"/>
    <property type="project" value="InterPro"/>
</dbReference>
<feature type="region of interest" description="Disordered" evidence="10">
    <location>
        <begin position="805"/>
        <end position="877"/>
    </location>
</feature>
<dbReference type="InterPro" id="IPR036678">
    <property type="entry name" value="MutS_con_dom_sf"/>
</dbReference>
<dbReference type="GO" id="GO:0007131">
    <property type="term" value="P:reciprocal meiotic recombination"/>
    <property type="evidence" value="ECO:0007669"/>
    <property type="project" value="TreeGrafter"/>
</dbReference>
<evidence type="ECO:0000256" key="9">
    <source>
        <dbReference type="ARBA" id="ARBA00073774"/>
    </source>
</evidence>
<dbReference type="InterPro" id="IPR007696">
    <property type="entry name" value="DNA_mismatch_repair_MutS_core"/>
</dbReference>
<dbReference type="GO" id="GO:0005634">
    <property type="term" value="C:nucleus"/>
    <property type="evidence" value="ECO:0007669"/>
    <property type="project" value="TreeGrafter"/>
</dbReference>
<dbReference type="Pfam" id="PF05190">
    <property type="entry name" value="MutS_IV"/>
    <property type="match status" value="1"/>
</dbReference>
<dbReference type="InterPro" id="IPR027417">
    <property type="entry name" value="P-loop_NTPase"/>
</dbReference>
<dbReference type="SUPFAM" id="SSF52540">
    <property type="entry name" value="P-loop containing nucleoside triphosphate hydrolases"/>
    <property type="match status" value="1"/>
</dbReference>
<protein>
    <recommendedName>
        <fullName evidence="2 9">DNA mismatch repair protein MSH3</fullName>
    </recommendedName>
    <alternativeName>
        <fullName evidence="2 9">DNA mismatch repair protein MSH3</fullName>
    </alternativeName>
    <alternativeName>
        <fullName evidence="8">MutS protein homolog 3</fullName>
    </alternativeName>
</protein>
<keyword evidence="13" id="KW-1185">Reference proteome</keyword>
<keyword evidence="6" id="KW-0469">Meiosis</keyword>